<feature type="domain" description="PEGA" evidence="2">
    <location>
        <begin position="72"/>
        <end position="135"/>
    </location>
</feature>
<dbReference type="EMBL" id="PCWM01000049">
    <property type="protein sequence ID" value="PIR03101.1"/>
    <property type="molecule type" value="Genomic_DNA"/>
</dbReference>
<dbReference type="AlphaFoldDB" id="A0A2H0N2J9"/>
<evidence type="ECO:0000256" key="1">
    <source>
        <dbReference type="SAM" id="Phobius"/>
    </source>
</evidence>
<dbReference type="SUPFAM" id="SSF82171">
    <property type="entry name" value="DPP6 N-terminal domain-like"/>
    <property type="match status" value="1"/>
</dbReference>
<evidence type="ECO:0000259" key="2">
    <source>
        <dbReference type="Pfam" id="PF08308"/>
    </source>
</evidence>
<proteinExistence type="predicted"/>
<sequence length="466" mass="53854">MFQVPLYSIWNKKSRYITCTIMWYPDIKLTRTIRLAIMVTLIMSFFIISPIIIFYASGYRFDFNSYKIKKTGIIAIDVTPKDARMTLNNSILNKTSPLQLTNRAPGIYPLRIQRDGYLPWTKTIHVESNQTTYITNLYLFLDVLPTLEFQMQGTTLSSTYSSDGRFVSILNKIDNTVYEVHLFDGEKETESIIWHGESHIRPILIWSLHAPRLAILSQPDTTAEQRIETINAEHIQRTQTYLLTSTSTLRMQWQEHGNDILYVNKKKDILALSNGNIQTIAATTSSLWFVDSNEEIWSISSTHELWKNDTLIFPMLKDGRIAEIVDTRTNNVIVKTDTDICILWLDSGETTCIPVTHIFPRIYGKSWSTWILWSEWEVYELKENGDSILLTRTNEPLYSLSASTKNNSLFFGFDTNITAFDPQFRTTHILFSGESHIQSIATQDAGDYILFHTSINERNGIYKRML</sequence>
<keyword evidence="1" id="KW-1133">Transmembrane helix</keyword>
<reference evidence="3 4" key="1">
    <citation type="submission" date="2017-09" db="EMBL/GenBank/DDBJ databases">
        <title>Depth-based differentiation of microbial function through sediment-hosted aquifers and enrichment of novel symbionts in the deep terrestrial subsurface.</title>
        <authorList>
            <person name="Probst A.J."/>
            <person name="Ladd B."/>
            <person name="Jarett J.K."/>
            <person name="Geller-Mcgrath D.E."/>
            <person name="Sieber C.M."/>
            <person name="Emerson J.B."/>
            <person name="Anantharaman K."/>
            <person name="Thomas B.C."/>
            <person name="Malmstrom R."/>
            <person name="Stieglmeier M."/>
            <person name="Klingl A."/>
            <person name="Woyke T."/>
            <person name="Ryan C.M."/>
            <person name="Banfield J.F."/>
        </authorList>
    </citation>
    <scope>NUCLEOTIDE SEQUENCE [LARGE SCALE GENOMIC DNA]</scope>
    <source>
        <strain evidence="3">CG11_big_fil_rev_8_21_14_0_20_43_7</strain>
    </source>
</reference>
<gene>
    <name evidence="3" type="ORF">COV60_02150</name>
</gene>
<accession>A0A2H0N2J9</accession>
<comment type="caution">
    <text evidence="3">The sequence shown here is derived from an EMBL/GenBank/DDBJ whole genome shotgun (WGS) entry which is preliminary data.</text>
</comment>
<dbReference type="InterPro" id="IPR013229">
    <property type="entry name" value="PEGA"/>
</dbReference>
<keyword evidence="1" id="KW-0812">Transmembrane</keyword>
<organism evidence="3 4">
    <name type="scientific">Candidatus Magasanikbacteria bacterium CG11_big_fil_rev_8_21_14_0_20_43_7</name>
    <dbReference type="NCBI Taxonomy" id="1974654"/>
    <lineage>
        <taxon>Bacteria</taxon>
        <taxon>Candidatus Magasanikiibacteriota</taxon>
    </lineage>
</organism>
<keyword evidence="1" id="KW-0472">Membrane</keyword>
<evidence type="ECO:0000313" key="3">
    <source>
        <dbReference type="EMBL" id="PIR03101.1"/>
    </source>
</evidence>
<protein>
    <recommendedName>
        <fullName evidence="2">PEGA domain-containing protein</fullName>
    </recommendedName>
</protein>
<name>A0A2H0N2J9_9BACT</name>
<dbReference type="Pfam" id="PF08308">
    <property type="entry name" value="PEGA"/>
    <property type="match status" value="1"/>
</dbReference>
<dbReference type="Proteomes" id="UP000229782">
    <property type="component" value="Unassembled WGS sequence"/>
</dbReference>
<feature type="transmembrane region" description="Helical" evidence="1">
    <location>
        <begin position="35"/>
        <end position="56"/>
    </location>
</feature>
<evidence type="ECO:0000313" key="4">
    <source>
        <dbReference type="Proteomes" id="UP000229782"/>
    </source>
</evidence>